<protein>
    <submittedName>
        <fullName evidence="1">Uncharacterized protein</fullName>
    </submittedName>
</protein>
<dbReference type="EMBL" id="JAWJWE010000006">
    <property type="protein sequence ID" value="KAK6632910.1"/>
    <property type="molecule type" value="Genomic_DNA"/>
</dbReference>
<name>A0AAN8RZ00_POLSC</name>
<dbReference type="Proteomes" id="UP001372834">
    <property type="component" value="Unassembled WGS sequence"/>
</dbReference>
<organism evidence="1 2">
    <name type="scientific">Polyplax serrata</name>
    <name type="common">Common mouse louse</name>
    <dbReference type="NCBI Taxonomy" id="468196"/>
    <lineage>
        <taxon>Eukaryota</taxon>
        <taxon>Metazoa</taxon>
        <taxon>Ecdysozoa</taxon>
        <taxon>Arthropoda</taxon>
        <taxon>Hexapoda</taxon>
        <taxon>Insecta</taxon>
        <taxon>Pterygota</taxon>
        <taxon>Neoptera</taxon>
        <taxon>Paraneoptera</taxon>
        <taxon>Psocodea</taxon>
        <taxon>Troctomorpha</taxon>
        <taxon>Phthiraptera</taxon>
        <taxon>Anoplura</taxon>
        <taxon>Polyplacidae</taxon>
        <taxon>Polyplax</taxon>
    </lineage>
</organism>
<evidence type="ECO:0000313" key="1">
    <source>
        <dbReference type="EMBL" id="KAK6632910.1"/>
    </source>
</evidence>
<accession>A0AAN8RZ00</accession>
<evidence type="ECO:0000313" key="2">
    <source>
        <dbReference type="Proteomes" id="UP001372834"/>
    </source>
</evidence>
<proteinExistence type="predicted"/>
<dbReference type="AlphaFoldDB" id="A0AAN8RZ00"/>
<gene>
    <name evidence="1" type="ORF">RUM43_012653</name>
</gene>
<reference evidence="1 2" key="1">
    <citation type="submission" date="2023-10" db="EMBL/GenBank/DDBJ databases">
        <title>Genomes of two closely related lineages of the louse Polyplax serrata with different host specificities.</title>
        <authorList>
            <person name="Martinu J."/>
            <person name="Tarabai H."/>
            <person name="Stefka J."/>
            <person name="Hypsa V."/>
        </authorList>
    </citation>
    <scope>NUCLEOTIDE SEQUENCE [LARGE SCALE GENOMIC DNA]</scope>
    <source>
        <strain evidence="1">HR10_N</strain>
    </source>
</reference>
<comment type="caution">
    <text evidence="1">The sequence shown here is derived from an EMBL/GenBank/DDBJ whole genome shotgun (WGS) entry which is preliminary data.</text>
</comment>
<sequence>MAKVQLSETPFLGIKFNIEKRSSPDESSDGKESCSDKIRKSEEELLKLRLPRKCKIMSAGRGRWTFRSVDREEDIRSEIKGHCHGSCQLFTA</sequence>